<dbReference type="SUPFAM" id="SSF109604">
    <property type="entry name" value="HD-domain/PDEase-like"/>
    <property type="match status" value="1"/>
</dbReference>
<evidence type="ECO:0000259" key="1">
    <source>
        <dbReference type="PROSITE" id="PS51833"/>
    </source>
</evidence>
<dbReference type="InterPro" id="IPR003607">
    <property type="entry name" value="HD/PDEase_dom"/>
</dbReference>
<evidence type="ECO:0000313" key="3">
    <source>
        <dbReference type="Proteomes" id="UP000192783"/>
    </source>
</evidence>
<protein>
    <submittedName>
        <fullName evidence="2">HDIG domain-containing protein</fullName>
    </submittedName>
</protein>
<dbReference type="PANTHER" id="PTHR33525:SF3">
    <property type="entry name" value="RIBONUCLEASE Y"/>
    <property type="match status" value="1"/>
</dbReference>
<dbReference type="InterPro" id="IPR013976">
    <property type="entry name" value="HDOD"/>
</dbReference>
<dbReference type="SMART" id="SM00471">
    <property type="entry name" value="HDc"/>
    <property type="match status" value="1"/>
</dbReference>
<proteinExistence type="predicted"/>
<accession>A0A1W1X069</accession>
<dbReference type="PROSITE" id="PS51833">
    <property type="entry name" value="HDOD"/>
    <property type="match status" value="1"/>
</dbReference>
<organism evidence="2 3">
    <name type="scientific">Desulfacinum hydrothermale DSM 13146</name>
    <dbReference type="NCBI Taxonomy" id="1121390"/>
    <lineage>
        <taxon>Bacteria</taxon>
        <taxon>Pseudomonadati</taxon>
        <taxon>Thermodesulfobacteriota</taxon>
        <taxon>Syntrophobacteria</taxon>
        <taxon>Syntrophobacterales</taxon>
        <taxon>Syntrophobacteraceae</taxon>
        <taxon>Desulfacinum</taxon>
    </lineage>
</organism>
<dbReference type="InterPro" id="IPR006675">
    <property type="entry name" value="HDIG_dom"/>
</dbReference>
<dbReference type="InterPro" id="IPR052340">
    <property type="entry name" value="RNase_Y/CdgJ"/>
</dbReference>
<gene>
    <name evidence="2" type="ORF">SAMN02746041_00307</name>
</gene>
<keyword evidence="3" id="KW-1185">Reference proteome</keyword>
<dbReference type="PANTHER" id="PTHR33525">
    <property type="match status" value="1"/>
</dbReference>
<dbReference type="NCBIfam" id="TIGR00277">
    <property type="entry name" value="HDIG"/>
    <property type="match status" value="1"/>
</dbReference>
<dbReference type="Proteomes" id="UP000192783">
    <property type="component" value="Unassembled WGS sequence"/>
</dbReference>
<sequence length="274" mass="30416">MGDIPPFPRVVDRLVERVKDPHATMTELAEIISVDPALSAYVLRMANSPLYRRGYAAAVTLTVSRALHILGRRALESVVLSYALKSLLRPSSLVESLLWEHCVAVAVAASEIIRRVHSKQMETAYVCGLLHDVGKVILNARFPDPMRAIIQDQYNDNWEPGNQPSVVLEKDRMGVDHCQVGAVALDVWQCGEEAVLSCAYHHRPRDAARRSILPTVVRMADLVAQKLEYGPVRRPELDLSAVQRAIKAADKDFTALLEGVQARVQEVLQLFGDP</sequence>
<reference evidence="2 3" key="1">
    <citation type="submission" date="2017-04" db="EMBL/GenBank/DDBJ databases">
        <authorList>
            <person name="Afonso C.L."/>
            <person name="Miller P.J."/>
            <person name="Scott M.A."/>
            <person name="Spackman E."/>
            <person name="Goraichik I."/>
            <person name="Dimitrov K.M."/>
            <person name="Suarez D.L."/>
            <person name="Swayne D.E."/>
        </authorList>
    </citation>
    <scope>NUCLEOTIDE SEQUENCE [LARGE SCALE GENOMIC DNA]</scope>
    <source>
        <strain evidence="2 3">DSM 13146</strain>
    </source>
</reference>
<evidence type="ECO:0000313" key="2">
    <source>
        <dbReference type="EMBL" id="SMC17376.1"/>
    </source>
</evidence>
<dbReference type="AlphaFoldDB" id="A0A1W1X069"/>
<feature type="domain" description="HDOD" evidence="1">
    <location>
        <begin position="4"/>
        <end position="204"/>
    </location>
</feature>
<name>A0A1W1X069_9BACT</name>
<dbReference type="STRING" id="1121390.SAMN02746041_00307"/>
<dbReference type="Pfam" id="PF08668">
    <property type="entry name" value="HDOD"/>
    <property type="match status" value="1"/>
</dbReference>
<dbReference type="EMBL" id="FWXF01000001">
    <property type="protein sequence ID" value="SMC17376.1"/>
    <property type="molecule type" value="Genomic_DNA"/>
</dbReference>
<dbReference type="Gene3D" id="1.10.3210.10">
    <property type="entry name" value="Hypothetical protein af1432"/>
    <property type="match status" value="1"/>
</dbReference>